<sequence>MADKETVGDIEDGGTIDNEKELEHEDLLIKDQEEDAEDNEEEEQVKQDKVSCFDTQFIPFNFAV</sequence>
<feature type="non-terminal residue" evidence="2">
    <location>
        <position position="1"/>
    </location>
</feature>
<feature type="region of interest" description="Disordered" evidence="1">
    <location>
        <begin position="1"/>
        <end position="24"/>
    </location>
</feature>
<comment type="caution">
    <text evidence="2">The sequence shown here is derived from an EMBL/GenBank/DDBJ whole genome shotgun (WGS) entry which is preliminary data.</text>
</comment>
<reference evidence="2 3" key="1">
    <citation type="submission" date="2019-03" db="EMBL/GenBank/DDBJ databases">
        <title>Single cell metagenomics reveals metabolic interactions within the superorganism composed of flagellate Streblomastix strix and complex community of Bacteroidetes bacteria on its surface.</title>
        <authorList>
            <person name="Treitli S.C."/>
            <person name="Kolisko M."/>
            <person name="Husnik F."/>
            <person name="Keeling P."/>
            <person name="Hampl V."/>
        </authorList>
    </citation>
    <scope>NUCLEOTIDE SEQUENCE [LARGE SCALE GENOMIC DNA]</scope>
    <source>
        <strain evidence="2">ST1C</strain>
    </source>
</reference>
<accession>A0A5J4PI17</accession>
<gene>
    <name evidence="2" type="ORF">EZS28_056695</name>
</gene>
<dbReference type="AlphaFoldDB" id="A0A5J4PI17"/>
<name>A0A5J4PI17_9EUKA</name>
<protein>
    <submittedName>
        <fullName evidence="2">Uncharacterized protein</fullName>
    </submittedName>
</protein>
<organism evidence="2 3">
    <name type="scientific">Streblomastix strix</name>
    <dbReference type="NCBI Taxonomy" id="222440"/>
    <lineage>
        <taxon>Eukaryota</taxon>
        <taxon>Metamonada</taxon>
        <taxon>Preaxostyla</taxon>
        <taxon>Oxymonadida</taxon>
        <taxon>Streblomastigidae</taxon>
        <taxon>Streblomastix</taxon>
    </lineage>
</organism>
<evidence type="ECO:0000256" key="1">
    <source>
        <dbReference type="SAM" id="MobiDB-lite"/>
    </source>
</evidence>
<proteinExistence type="predicted"/>
<evidence type="ECO:0000313" key="3">
    <source>
        <dbReference type="Proteomes" id="UP000324800"/>
    </source>
</evidence>
<dbReference type="EMBL" id="SNRW01050860">
    <property type="protein sequence ID" value="KAA6308411.1"/>
    <property type="molecule type" value="Genomic_DNA"/>
</dbReference>
<evidence type="ECO:0000313" key="2">
    <source>
        <dbReference type="EMBL" id="KAA6308411.1"/>
    </source>
</evidence>
<dbReference type="Proteomes" id="UP000324800">
    <property type="component" value="Unassembled WGS sequence"/>
</dbReference>